<dbReference type="Proteomes" id="UP001176960">
    <property type="component" value="Unassembled WGS sequence"/>
</dbReference>
<dbReference type="InterPro" id="IPR005110">
    <property type="entry name" value="MoeA_linker/N"/>
</dbReference>
<dbReference type="AlphaFoldDB" id="A0AA35VAW1"/>
<keyword evidence="9" id="KW-1185">Reference proteome</keyword>
<dbReference type="EC" id="2.10.1.1" evidence="6"/>
<dbReference type="InterPro" id="IPR038987">
    <property type="entry name" value="MoeA-like"/>
</dbReference>
<dbReference type="GO" id="GO:0061599">
    <property type="term" value="F:molybdopterin molybdotransferase activity"/>
    <property type="evidence" value="ECO:0007669"/>
    <property type="project" value="UniProtKB-UniRule"/>
</dbReference>
<dbReference type="Gene3D" id="2.40.340.10">
    <property type="entry name" value="MoeA, C-terminal, domain IV"/>
    <property type="match status" value="1"/>
</dbReference>
<dbReference type="CDD" id="cd00887">
    <property type="entry name" value="MoeA"/>
    <property type="match status" value="1"/>
</dbReference>
<dbReference type="InterPro" id="IPR001453">
    <property type="entry name" value="MoaB/Mog_dom"/>
</dbReference>
<comment type="function">
    <text evidence="1 6">Catalyzes the insertion of molybdate into adenylated molybdopterin with the concomitant release of AMP.</text>
</comment>
<dbReference type="PANTHER" id="PTHR10192">
    <property type="entry name" value="MOLYBDOPTERIN BIOSYNTHESIS PROTEIN"/>
    <property type="match status" value="1"/>
</dbReference>
<evidence type="ECO:0000256" key="1">
    <source>
        <dbReference type="ARBA" id="ARBA00002901"/>
    </source>
</evidence>
<keyword evidence="6" id="KW-0479">Metal-binding</keyword>
<dbReference type="InterPro" id="IPR008284">
    <property type="entry name" value="MoCF_biosynth_CS"/>
</dbReference>
<evidence type="ECO:0000256" key="2">
    <source>
        <dbReference type="ARBA" id="ARBA00005046"/>
    </source>
</evidence>
<keyword evidence="4 6" id="KW-0501">Molybdenum cofactor biosynthesis</keyword>
<sequence length="402" mass="42634">MDGLISVAQAQALIERHTLFSGSETVPLALARGRVLATTLRAERDQPPYDRVMMDGIAIRASAARAFETLGTQQAGRPPLTLAGETDCLAAMTGAVLPTGADTVIPIERLVATENGYRLEDDYVFHVGQFVHRRGADCHRDDNLLEPGIRLDAPALAVLASNGAAQVEVARLPSVAIISTGDELVPVEGPVRAWEIRRSNEHAIAGALAARGFTCLEALWVGDDMDATVAVLERALAAHDVLILSGGVSMGAFDHVPAALGRLGVQRVFHKIAQRPGKPMWFGTDVQGRRVFALPGNPVSALTCCVRYVVPSLLASLGLGPHESGMAPVTVRLDTPADRIPTLARFVPVRVRHDASGVVRAIPAPVPTSGDFSHLAATDGFVELPPGREPAETDMAAPFHGW</sequence>
<comment type="similarity">
    <text evidence="3 6">Belongs to the MoeA family.</text>
</comment>
<comment type="catalytic activity">
    <reaction evidence="5">
        <text>adenylyl-molybdopterin + molybdate = Mo-molybdopterin + AMP + H(+)</text>
        <dbReference type="Rhea" id="RHEA:35047"/>
        <dbReference type="ChEBI" id="CHEBI:15378"/>
        <dbReference type="ChEBI" id="CHEBI:36264"/>
        <dbReference type="ChEBI" id="CHEBI:62727"/>
        <dbReference type="ChEBI" id="CHEBI:71302"/>
        <dbReference type="ChEBI" id="CHEBI:456215"/>
        <dbReference type="EC" id="2.10.1.1"/>
    </reaction>
</comment>
<dbReference type="SUPFAM" id="SSF53218">
    <property type="entry name" value="Molybdenum cofactor biosynthesis proteins"/>
    <property type="match status" value="1"/>
</dbReference>
<proteinExistence type="inferred from homology"/>
<dbReference type="Pfam" id="PF00994">
    <property type="entry name" value="MoCF_biosynth"/>
    <property type="match status" value="1"/>
</dbReference>
<gene>
    <name evidence="8" type="ORF">LMG32879_000876</name>
</gene>
<name>A0AA35VAW1_9PROT</name>
<accession>A0AA35VAW1</accession>
<keyword evidence="6" id="KW-0460">Magnesium</keyword>
<comment type="pathway">
    <text evidence="2 6">Cofactor biosynthesis; molybdopterin biosynthesis.</text>
</comment>
<comment type="cofactor">
    <cofactor evidence="6">
        <name>Mg(2+)</name>
        <dbReference type="ChEBI" id="CHEBI:18420"/>
    </cofactor>
</comment>
<evidence type="ECO:0000313" key="8">
    <source>
        <dbReference type="EMBL" id="CAI9120048.1"/>
    </source>
</evidence>
<dbReference type="Gene3D" id="3.90.105.10">
    <property type="entry name" value="Molybdopterin biosynthesis moea protein, domain 2"/>
    <property type="match status" value="1"/>
</dbReference>
<evidence type="ECO:0000256" key="3">
    <source>
        <dbReference type="ARBA" id="ARBA00010763"/>
    </source>
</evidence>
<dbReference type="GO" id="GO:0006777">
    <property type="term" value="P:Mo-molybdopterin cofactor biosynthetic process"/>
    <property type="evidence" value="ECO:0007669"/>
    <property type="project" value="UniProtKB-UniRule"/>
</dbReference>
<dbReference type="SUPFAM" id="SSF63867">
    <property type="entry name" value="MoeA C-terminal domain-like"/>
    <property type="match status" value="1"/>
</dbReference>
<dbReference type="InterPro" id="IPR005111">
    <property type="entry name" value="MoeA_C_domain_IV"/>
</dbReference>
<dbReference type="SMART" id="SM00852">
    <property type="entry name" value="MoCF_biosynth"/>
    <property type="match status" value="1"/>
</dbReference>
<keyword evidence="6" id="KW-0808">Transferase</keyword>
<dbReference type="InterPro" id="IPR036688">
    <property type="entry name" value="MoeA_C_domain_IV_sf"/>
</dbReference>
<dbReference type="SUPFAM" id="SSF63882">
    <property type="entry name" value="MoeA N-terminal region -like"/>
    <property type="match status" value="1"/>
</dbReference>
<reference evidence="8" key="1">
    <citation type="submission" date="2023-03" db="EMBL/GenBank/DDBJ databases">
        <authorList>
            <person name="Cleenwerck I."/>
        </authorList>
    </citation>
    <scope>NUCLEOTIDE SEQUENCE</scope>
    <source>
        <strain evidence="8">LMG 32879</strain>
    </source>
</reference>
<dbReference type="Pfam" id="PF03453">
    <property type="entry name" value="MoeA_N"/>
    <property type="match status" value="1"/>
</dbReference>
<evidence type="ECO:0000256" key="4">
    <source>
        <dbReference type="ARBA" id="ARBA00023150"/>
    </source>
</evidence>
<dbReference type="NCBIfam" id="TIGR00177">
    <property type="entry name" value="molyb_syn"/>
    <property type="match status" value="1"/>
</dbReference>
<organism evidence="8 9">
    <name type="scientific">Brytella acorum</name>
    <dbReference type="NCBI Taxonomy" id="2959299"/>
    <lineage>
        <taxon>Bacteria</taxon>
        <taxon>Pseudomonadati</taxon>
        <taxon>Pseudomonadota</taxon>
        <taxon>Alphaproteobacteria</taxon>
        <taxon>Acetobacterales</taxon>
        <taxon>Acetobacteraceae</taxon>
        <taxon>Brytella</taxon>
    </lineage>
</organism>
<dbReference type="Gene3D" id="3.40.980.10">
    <property type="entry name" value="MoaB/Mog-like domain"/>
    <property type="match status" value="1"/>
</dbReference>
<protein>
    <recommendedName>
        <fullName evidence="6">Molybdopterin molybdenumtransferase</fullName>
        <ecNumber evidence="6">2.10.1.1</ecNumber>
    </recommendedName>
</protein>
<dbReference type="EMBL" id="CATKSH010000004">
    <property type="protein sequence ID" value="CAI9120048.1"/>
    <property type="molecule type" value="Genomic_DNA"/>
</dbReference>
<dbReference type="Pfam" id="PF03454">
    <property type="entry name" value="MoeA_C"/>
    <property type="match status" value="1"/>
</dbReference>
<dbReference type="GO" id="GO:0005829">
    <property type="term" value="C:cytosol"/>
    <property type="evidence" value="ECO:0007669"/>
    <property type="project" value="TreeGrafter"/>
</dbReference>
<keyword evidence="6" id="KW-0500">Molybdenum</keyword>
<dbReference type="GO" id="GO:0046872">
    <property type="term" value="F:metal ion binding"/>
    <property type="evidence" value="ECO:0007669"/>
    <property type="project" value="UniProtKB-UniRule"/>
</dbReference>
<evidence type="ECO:0000256" key="6">
    <source>
        <dbReference type="RuleBase" id="RU365090"/>
    </source>
</evidence>
<evidence type="ECO:0000256" key="5">
    <source>
        <dbReference type="ARBA" id="ARBA00047317"/>
    </source>
</evidence>
<dbReference type="PANTHER" id="PTHR10192:SF5">
    <property type="entry name" value="GEPHYRIN"/>
    <property type="match status" value="1"/>
</dbReference>
<dbReference type="InterPro" id="IPR036135">
    <property type="entry name" value="MoeA_linker/N_sf"/>
</dbReference>
<dbReference type="InterPro" id="IPR036425">
    <property type="entry name" value="MoaB/Mog-like_dom_sf"/>
</dbReference>
<feature type="domain" description="MoaB/Mog" evidence="7">
    <location>
        <begin position="176"/>
        <end position="316"/>
    </location>
</feature>
<dbReference type="RefSeq" id="WP_289841847.1">
    <property type="nucleotide sequence ID" value="NZ_CATKSH010000004.1"/>
</dbReference>
<comment type="caution">
    <text evidence="8">The sequence shown here is derived from an EMBL/GenBank/DDBJ whole genome shotgun (WGS) entry which is preliminary data.</text>
</comment>
<evidence type="ECO:0000259" key="7">
    <source>
        <dbReference type="SMART" id="SM00852"/>
    </source>
</evidence>
<evidence type="ECO:0000313" key="9">
    <source>
        <dbReference type="Proteomes" id="UP001176960"/>
    </source>
</evidence>
<dbReference type="PROSITE" id="PS01079">
    <property type="entry name" value="MOCF_BIOSYNTHESIS_2"/>
    <property type="match status" value="1"/>
</dbReference>
<dbReference type="Gene3D" id="2.170.190.11">
    <property type="entry name" value="Molybdopterin biosynthesis moea protein, domain 3"/>
    <property type="match status" value="1"/>
</dbReference>